<dbReference type="Pfam" id="PF11356">
    <property type="entry name" value="T2SSC"/>
    <property type="match status" value="1"/>
</dbReference>
<keyword evidence="8 10" id="KW-0472">Membrane</keyword>
<dbReference type="Proteomes" id="UP000425960">
    <property type="component" value="Chromosome"/>
</dbReference>
<keyword evidence="4" id="KW-0997">Cell inner membrane</keyword>
<dbReference type="RefSeq" id="WP_155321172.1">
    <property type="nucleotide sequence ID" value="NZ_AP021876.1"/>
</dbReference>
<evidence type="ECO:0000256" key="8">
    <source>
        <dbReference type="ARBA" id="ARBA00023136"/>
    </source>
</evidence>
<name>A0A5K7ZKH6_9BACT</name>
<evidence type="ECO:0000256" key="9">
    <source>
        <dbReference type="SAM" id="MobiDB-lite"/>
    </source>
</evidence>
<dbReference type="InterPro" id="IPR001478">
    <property type="entry name" value="PDZ"/>
</dbReference>
<keyword evidence="3" id="KW-1003">Cell membrane</keyword>
<dbReference type="SMART" id="SM00228">
    <property type="entry name" value="PDZ"/>
    <property type="match status" value="1"/>
</dbReference>
<dbReference type="GO" id="GO:0015031">
    <property type="term" value="P:protein transport"/>
    <property type="evidence" value="ECO:0007669"/>
    <property type="project" value="UniProtKB-KW"/>
</dbReference>
<feature type="domain" description="PDZ" evidence="11">
    <location>
        <begin position="204"/>
        <end position="281"/>
    </location>
</feature>
<dbReference type="AlphaFoldDB" id="A0A5K7ZKH6"/>
<evidence type="ECO:0000256" key="4">
    <source>
        <dbReference type="ARBA" id="ARBA00022519"/>
    </source>
</evidence>
<keyword evidence="2" id="KW-0813">Transport</keyword>
<evidence type="ECO:0000256" key="2">
    <source>
        <dbReference type="ARBA" id="ARBA00022448"/>
    </source>
</evidence>
<keyword evidence="7 10" id="KW-1133">Transmembrane helix</keyword>
<keyword evidence="6" id="KW-0653">Protein transport</keyword>
<protein>
    <submittedName>
        <fullName evidence="12">General secretion pathway protein GspC</fullName>
    </submittedName>
</protein>
<evidence type="ECO:0000313" key="12">
    <source>
        <dbReference type="EMBL" id="BBO80149.1"/>
    </source>
</evidence>
<evidence type="ECO:0000256" key="10">
    <source>
        <dbReference type="SAM" id="Phobius"/>
    </source>
</evidence>
<comment type="subcellular location">
    <subcellularLocation>
        <location evidence="1">Cell inner membrane</location>
    </subcellularLocation>
</comment>
<evidence type="ECO:0000259" key="11">
    <source>
        <dbReference type="SMART" id="SM00228"/>
    </source>
</evidence>
<dbReference type="InterPro" id="IPR036034">
    <property type="entry name" value="PDZ_sf"/>
</dbReference>
<feature type="compositionally biased region" description="Polar residues" evidence="9">
    <location>
        <begin position="175"/>
        <end position="185"/>
    </location>
</feature>
<accession>A0A5K7ZKH6</accession>
<sequence length="291" mass="31985">MIPKAIFIAINLICITVSSYFVVDGVYGNLATRLTRTPPSQAEPVFRGGKNDTAAVPLSAYQAVLDRNLFETRIQSVSQPSAESTQPLEETQLNLKLWGTVSGDVDGDYAVIEDVKAREQNLYRVGDAIQTATVKAIHREKVILSVNGKDEMLQMQELETDRAAASPGRLPGRTGLSSPSSGAVRTQRISLRRAYIDQAMTDMASLMTQVQIQPHMENGMPDGLALSSIKPNSIFRRMGLRNGDVITGVDGREISAVDDALRLVDNLKSASQVSLQLKRRGREKNIEYRIR</sequence>
<evidence type="ECO:0000313" key="13">
    <source>
        <dbReference type="Proteomes" id="UP000425960"/>
    </source>
</evidence>
<dbReference type="NCBIfam" id="NF041515">
    <property type="entry name" value="GspC_delta"/>
    <property type="match status" value="1"/>
</dbReference>
<evidence type="ECO:0000256" key="3">
    <source>
        <dbReference type="ARBA" id="ARBA00022475"/>
    </source>
</evidence>
<dbReference type="EMBL" id="AP021876">
    <property type="protein sequence ID" value="BBO80149.1"/>
    <property type="molecule type" value="Genomic_DNA"/>
</dbReference>
<keyword evidence="5 10" id="KW-0812">Transmembrane</keyword>
<feature type="region of interest" description="Disordered" evidence="9">
    <location>
        <begin position="161"/>
        <end position="185"/>
    </location>
</feature>
<evidence type="ECO:0000256" key="6">
    <source>
        <dbReference type="ARBA" id="ARBA00022927"/>
    </source>
</evidence>
<reference evidence="12 13" key="1">
    <citation type="submission" date="2019-11" db="EMBL/GenBank/DDBJ databases">
        <title>Comparative genomics of hydrocarbon-degrading Desulfosarcina strains.</title>
        <authorList>
            <person name="Watanabe M."/>
            <person name="Kojima H."/>
            <person name="Fukui M."/>
        </authorList>
    </citation>
    <scope>NUCLEOTIDE SEQUENCE [LARGE SCALE GENOMIC DNA]</scope>
    <source>
        <strain evidence="12 13">28bB2T</strain>
    </source>
</reference>
<organism evidence="12 13">
    <name type="scientific">Desulfosarcina ovata subsp. sediminis</name>
    <dbReference type="NCBI Taxonomy" id="885957"/>
    <lineage>
        <taxon>Bacteria</taxon>
        <taxon>Pseudomonadati</taxon>
        <taxon>Thermodesulfobacteriota</taxon>
        <taxon>Desulfobacteria</taxon>
        <taxon>Desulfobacterales</taxon>
        <taxon>Desulfosarcinaceae</taxon>
        <taxon>Desulfosarcina</taxon>
    </lineage>
</organism>
<feature type="transmembrane region" description="Helical" evidence="10">
    <location>
        <begin position="6"/>
        <end position="27"/>
    </location>
</feature>
<evidence type="ECO:0000256" key="5">
    <source>
        <dbReference type="ARBA" id="ARBA00022692"/>
    </source>
</evidence>
<dbReference type="Gene3D" id="2.30.42.10">
    <property type="match status" value="1"/>
</dbReference>
<evidence type="ECO:0000256" key="7">
    <source>
        <dbReference type="ARBA" id="ARBA00022989"/>
    </source>
</evidence>
<dbReference type="Pfam" id="PF13180">
    <property type="entry name" value="PDZ_2"/>
    <property type="match status" value="1"/>
</dbReference>
<proteinExistence type="predicted"/>
<dbReference type="SUPFAM" id="SSF50156">
    <property type="entry name" value="PDZ domain-like"/>
    <property type="match status" value="1"/>
</dbReference>
<gene>
    <name evidence="12" type="primary">gspC</name>
    <name evidence="12" type="ORF">DSCO28_07150</name>
</gene>
<dbReference type="KEGG" id="dov:DSCO28_07150"/>
<dbReference type="InterPro" id="IPR024961">
    <property type="entry name" value="T2SS_GspC_N"/>
</dbReference>
<dbReference type="Gene3D" id="2.30.30.830">
    <property type="match status" value="1"/>
</dbReference>
<evidence type="ECO:0000256" key="1">
    <source>
        <dbReference type="ARBA" id="ARBA00004533"/>
    </source>
</evidence>
<dbReference type="GO" id="GO:0005886">
    <property type="term" value="C:plasma membrane"/>
    <property type="evidence" value="ECO:0007669"/>
    <property type="project" value="UniProtKB-SubCell"/>
</dbReference>